<dbReference type="EMBL" id="REGN01005005">
    <property type="protein sequence ID" value="RNA15245.1"/>
    <property type="molecule type" value="Genomic_DNA"/>
</dbReference>
<name>A0A3M7QW96_BRAPC</name>
<dbReference type="Proteomes" id="UP000276133">
    <property type="component" value="Unassembled WGS sequence"/>
</dbReference>
<keyword evidence="2" id="KW-1185">Reference proteome</keyword>
<organism evidence="1 2">
    <name type="scientific">Brachionus plicatilis</name>
    <name type="common">Marine rotifer</name>
    <name type="synonym">Brachionus muelleri</name>
    <dbReference type="NCBI Taxonomy" id="10195"/>
    <lineage>
        <taxon>Eukaryota</taxon>
        <taxon>Metazoa</taxon>
        <taxon>Spiralia</taxon>
        <taxon>Gnathifera</taxon>
        <taxon>Rotifera</taxon>
        <taxon>Eurotatoria</taxon>
        <taxon>Monogononta</taxon>
        <taxon>Pseudotrocha</taxon>
        <taxon>Ploima</taxon>
        <taxon>Brachionidae</taxon>
        <taxon>Brachionus</taxon>
    </lineage>
</organism>
<sequence>MNQQYLVQKSPRFEYEKKLEKISMILQAGDLITVFYENLLKQIRYLQLRLKQWPDSKCNNRTRL</sequence>
<evidence type="ECO:0000313" key="2">
    <source>
        <dbReference type="Proteomes" id="UP000276133"/>
    </source>
</evidence>
<proteinExistence type="predicted"/>
<gene>
    <name evidence="1" type="ORF">BpHYR1_051080</name>
</gene>
<protein>
    <submittedName>
        <fullName evidence="1">Uncharacterized protein</fullName>
    </submittedName>
</protein>
<reference evidence="1 2" key="1">
    <citation type="journal article" date="2018" name="Sci. Rep.">
        <title>Genomic signatures of local adaptation to the degree of environmental predictability in rotifers.</title>
        <authorList>
            <person name="Franch-Gras L."/>
            <person name="Hahn C."/>
            <person name="Garcia-Roger E.M."/>
            <person name="Carmona M.J."/>
            <person name="Serra M."/>
            <person name="Gomez A."/>
        </authorList>
    </citation>
    <scope>NUCLEOTIDE SEQUENCE [LARGE SCALE GENOMIC DNA]</scope>
    <source>
        <strain evidence="1">HYR1</strain>
    </source>
</reference>
<accession>A0A3M7QW96</accession>
<evidence type="ECO:0000313" key="1">
    <source>
        <dbReference type="EMBL" id="RNA15245.1"/>
    </source>
</evidence>
<comment type="caution">
    <text evidence="1">The sequence shown here is derived from an EMBL/GenBank/DDBJ whole genome shotgun (WGS) entry which is preliminary data.</text>
</comment>
<dbReference type="AlphaFoldDB" id="A0A3M7QW96"/>